<evidence type="ECO:0000313" key="2">
    <source>
        <dbReference type="Proteomes" id="UP000250668"/>
    </source>
</evidence>
<name>A0AB33ZXA4_LACGS</name>
<dbReference type="InterPro" id="IPR027417">
    <property type="entry name" value="P-loop_NTPase"/>
</dbReference>
<sequence>MKKILVPIDDIGLNIYSNKENLLEELYKLLYPYYVDLKNINIDYRFINVSIIESTKMFYKYVNDLNNRKYIPIYVLDSEIKVHRSDKNELIIAFNYLQNMVMLLHTDMTLTLIISNEDLGLYDINRLIRALNCASLEKRCIKLHGSAIALDDQAIVFTGKKFAGKTTSMLQSIKILKKLKRTVQFISNDDIFISKNYVWGTNRSVSIRQITFDMLNFSPPNSTYQLPIQDRNAQWKRKYRYKPVELMENLNIKILRCAPIKKVVLLEHSYQSPLVKYNYYASYSDLQNAVLPKMKNNILCNYENNEKKEIKNTLKECSFSYIRCNESNILETINKYWKLVMQNE</sequence>
<evidence type="ECO:0000313" key="1">
    <source>
        <dbReference type="EMBL" id="GBA98027.1"/>
    </source>
</evidence>
<dbReference type="Proteomes" id="UP000250668">
    <property type="component" value="Unassembled WGS sequence"/>
</dbReference>
<dbReference type="AlphaFoldDB" id="A0AB33ZXA4"/>
<protein>
    <submittedName>
        <fullName evidence="1">Uncharacterized protein</fullName>
    </submittedName>
</protein>
<accession>A0AB33ZXA4</accession>
<dbReference type="Gene3D" id="3.40.50.300">
    <property type="entry name" value="P-loop containing nucleotide triphosphate hydrolases"/>
    <property type="match status" value="1"/>
</dbReference>
<proteinExistence type="predicted"/>
<comment type="caution">
    <text evidence="1">The sequence shown here is derived from an EMBL/GenBank/DDBJ whole genome shotgun (WGS) entry which is preliminary data.</text>
</comment>
<organism evidence="1 2">
    <name type="scientific">Lactobacillus gasseri</name>
    <dbReference type="NCBI Taxonomy" id="1596"/>
    <lineage>
        <taxon>Bacteria</taxon>
        <taxon>Bacillati</taxon>
        <taxon>Bacillota</taxon>
        <taxon>Bacilli</taxon>
        <taxon>Lactobacillales</taxon>
        <taxon>Lactobacillaceae</taxon>
        <taxon>Lactobacillus</taxon>
    </lineage>
</organism>
<dbReference type="RefSeq" id="WP_252148217.1">
    <property type="nucleotide sequence ID" value="NZ_BEXJ01000006.1"/>
</dbReference>
<gene>
    <name evidence="1" type="ORF">LJCM1025_17680</name>
</gene>
<reference evidence="1 2" key="1">
    <citation type="journal article" date="2018" name="Int. J. Syst. Evol. Microbiol.">
        <title>Lactobacillus paragasseri sp. nov., a sister taxon of Lactobacillus gasseri, based on whole-genome sequence analyses.</title>
        <authorList>
            <person name="Tanizawa Y."/>
            <person name="Tada I."/>
            <person name="Kobayashi H."/>
            <person name="Endo A."/>
            <person name="Maeno S."/>
            <person name="Toyoda A."/>
            <person name="Arita M."/>
            <person name="Nakamura Y."/>
            <person name="Sakamoto M."/>
            <person name="Ohkuma M."/>
            <person name="Tohno M."/>
        </authorList>
    </citation>
    <scope>NUCLEOTIDE SEQUENCE [LARGE SCALE GENOMIC DNA]</scope>
    <source>
        <strain evidence="1 2">JCM 1025</strain>
    </source>
</reference>
<dbReference type="EMBL" id="BEXJ01000006">
    <property type="protein sequence ID" value="GBA98027.1"/>
    <property type="molecule type" value="Genomic_DNA"/>
</dbReference>